<dbReference type="PROSITE" id="PS51354">
    <property type="entry name" value="GLUTAREDOXIN_2"/>
    <property type="match status" value="1"/>
</dbReference>
<evidence type="ECO:0000256" key="4">
    <source>
        <dbReference type="ARBA" id="ARBA00022982"/>
    </source>
</evidence>
<proteinExistence type="inferred from homology"/>
<name>A0A418SVX8_9RHOB</name>
<dbReference type="SUPFAM" id="SSF52833">
    <property type="entry name" value="Thioredoxin-like"/>
    <property type="match status" value="1"/>
</dbReference>
<evidence type="ECO:0000256" key="5">
    <source>
        <dbReference type="ARBA" id="ARBA00023157"/>
    </source>
</evidence>
<keyword evidence="6 7" id="KW-0676">Redox-active center</keyword>
<keyword evidence="4 7" id="KW-0249">Electron transport</keyword>
<keyword evidence="10" id="KW-1185">Reference proteome</keyword>
<gene>
    <name evidence="9" type="primary">grxC</name>
    <name evidence="9" type="ORF">D3P04_12055</name>
</gene>
<evidence type="ECO:0000256" key="7">
    <source>
        <dbReference type="RuleBase" id="RU364065"/>
    </source>
</evidence>
<evidence type="ECO:0000313" key="10">
    <source>
        <dbReference type="Proteomes" id="UP000284202"/>
    </source>
</evidence>
<sequence length="88" mass="9659">MAKIEIYTTRTCPYCIAAKSLLQRKGASFTEIDVGAQPELRSEMTQRAMGRRTVPQIFIDGRHIGGSDELHALERDGKLDPLLAGSVA</sequence>
<dbReference type="Proteomes" id="UP000284202">
    <property type="component" value="Unassembled WGS sequence"/>
</dbReference>
<dbReference type="EMBL" id="QZCG01000007">
    <property type="protein sequence ID" value="RJE85071.1"/>
    <property type="molecule type" value="Genomic_DNA"/>
</dbReference>
<reference evidence="10" key="1">
    <citation type="submission" date="2018-09" db="EMBL/GenBank/DDBJ databases">
        <title>Acidovorax cavernicola nov. sp. isolated from Gruta de las Maravillas (Aracena, Spain).</title>
        <authorList>
            <person name="Jurado V."/>
            <person name="Gutierrez-Patricio S."/>
            <person name="Gonzalez-Pimentel J.L."/>
            <person name="Miller A.Z."/>
            <person name="Laiz L."/>
            <person name="Saiz-Jimenez C."/>
        </authorList>
    </citation>
    <scope>NUCLEOTIDE SEQUENCE [LARGE SCALE GENOMIC DNA]</scope>
    <source>
        <strain evidence="10">1011MAR3C25</strain>
    </source>
</reference>
<evidence type="ECO:0000259" key="8">
    <source>
        <dbReference type="Pfam" id="PF00462"/>
    </source>
</evidence>
<dbReference type="CDD" id="cd03418">
    <property type="entry name" value="GRX_GRXb_1_3_like"/>
    <property type="match status" value="1"/>
</dbReference>
<organism evidence="9 10">
    <name type="scientific">Paracoccus onubensis</name>
    <dbReference type="NCBI Taxonomy" id="1675788"/>
    <lineage>
        <taxon>Bacteria</taxon>
        <taxon>Pseudomonadati</taxon>
        <taxon>Pseudomonadota</taxon>
        <taxon>Alphaproteobacteria</taxon>
        <taxon>Rhodobacterales</taxon>
        <taxon>Paracoccaceae</taxon>
        <taxon>Paracoccus</taxon>
    </lineage>
</organism>
<evidence type="ECO:0000256" key="1">
    <source>
        <dbReference type="ARBA" id="ARBA00002549"/>
    </source>
</evidence>
<protein>
    <recommendedName>
        <fullName evidence="7">Glutaredoxin</fullName>
    </recommendedName>
</protein>
<dbReference type="Pfam" id="PF00462">
    <property type="entry name" value="Glutaredoxin"/>
    <property type="match status" value="1"/>
</dbReference>
<dbReference type="PANTHER" id="PTHR45694:SF18">
    <property type="entry name" value="GLUTAREDOXIN-1-RELATED"/>
    <property type="match status" value="1"/>
</dbReference>
<dbReference type="OrthoDB" id="9814618at2"/>
<comment type="similarity">
    <text evidence="2 7">Belongs to the glutaredoxin family.</text>
</comment>
<dbReference type="PANTHER" id="PTHR45694">
    <property type="entry name" value="GLUTAREDOXIN 2"/>
    <property type="match status" value="1"/>
</dbReference>
<dbReference type="RefSeq" id="WP_119749258.1">
    <property type="nucleotide sequence ID" value="NZ_QZCG01000007.1"/>
</dbReference>
<keyword evidence="3 7" id="KW-0813">Transport</keyword>
<dbReference type="PRINTS" id="PR00160">
    <property type="entry name" value="GLUTAREDOXIN"/>
</dbReference>
<dbReference type="InterPro" id="IPR002109">
    <property type="entry name" value="Glutaredoxin"/>
</dbReference>
<dbReference type="PROSITE" id="PS00195">
    <property type="entry name" value="GLUTAREDOXIN_1"/>
    <property type="match status" value="1"/>
</dbReference>
<evidence type="ECO:0000256" key="6">
    <source>
        <dbReference type="ARBA" id="ARBA00023284"/>
    </source>
</evidence>
<dbReference type="NCBIfam" id="TIGR02181">
    <property type="entry name" value="GRX_bact"/>
    <property type="match status" value="1"/>
</dbReference>
<dbReference type="InterPro" id="IPR036249">
    <property type="entry name" value="Thioredoxin-like_sf"/>
</dbReference>
<evidence type="ECO:0000313" key="9">
    <source>
        <dbReference type="EMBL" id="RJE85071.1"/>
    </source>
</evidence>
<dbReference type="GO" id="GO:0015038">
    <property type="term" value="F:glutathione disulfide oxidoreductase activity"/>
    <property type="evidence" value="ECO:0007669"/>
    <property type="project" value="UniProtKB-UniRule"/>
</dbReference>
<dbReference type="GO" id="GO:0045454">
    <property type="term" value="P:cell redox homeostasis"/>
    <property type="evidence" value="ECO:0007669"/>
    <property type="project" value="InterPro"/>
</dbReference>
<comment type="caution">
    <text evidence="9">The sequence shown here is derived from an EMBL/GenBank/DDBJ whole genome shotgun (WGS) entry which is preliminary data.</text>
</comment>
<accession>A0A418SVX8</accession>
<feature type="domain" description="Glutaredoxin" evidence="8">
    <location>
        <begin position="4"/>
        <end position="64"/>
    </location>
</feature>
<comment type="function">
    <text evidence="1 7">Has a glutathione-disulfide oxidoreductase activity in the presence of NADPH and glutathione reductase. Reduces low molecular weight disulfides and proteins.</text>
</comment>
<dbReference type="FunFam" id="3.40.30.10:FF:000018">
    <property type="entry name" value="Glutaredoxin"/>
    <property type="match status" value="1"/>
</dbReference>
<keyword evidence="7" id="KW-0963">Cytoplasm</keyword>
<keyword evidence="5" id="KW-1015">Disulfide bond</keyword>
<dbReference type="Gene3D" id="3.40.30.10">
    <property type="entry name" value="Glutaredoxin"/>
    <property type="match status" value="1"/>
</dbReference>
<dbReference type="GO" id="GO:0005737">
    <property type="term" value="C:cytoplasm"/>
    <property type="evidence" value="ECO:0007669"/>
    <property type="project" value="TreeGrafter"/>
</dbReference>
<dbReference type="AlphaFoldDB" id="A0A418SVX8"/>
<dbReference type="InterPro" id="IPR011900">
    <property type="entry name" value="GRX_bact"/>
</dbReference>
<dbReference type="InterPro" id="IPR014025">
    <property type="entry name" value="Glutaredoxin_subgr"/>
</dbReference>
<evidence type="ECO:0000256" key="3">
    <source>
        <dbReference type="ARBA" id="ARBA00022448"/>
    </source>
</evidence>
<evidence type="ECO:0000256" key="2">
    <source>
        <dbReference type="ARBA" id="ARBA00007787"/>
    </source>
</evidence>
<dbReference type="InterPro" id="IPR011767">
    <property type="entry name" value="GLR_AS"/>
</dbReference>
<dbReference type="GO" id="GO:0034599">
    <property type="term" value="P:cellular response to oxidative stress"/>
    <property type="evidence" value="ECO:0007669"/>
    <property type="project" value="TreeGrafter"/>
</dbReference>